<gene>
    <name evidence="5" type="ORF">TRICI_001102</name>
</gene>
<dbReference type="GO" id="GO:0016020">
    <property type="term" value="C:membrane"/>
    <property type="evidence" value="ECO:0007669"/>
    <property type="project" value="UniProtKB-SubCell"/>
</dbReference>
<evidence type="ECO:0000256" key="1">
    <source>
        <dbReference type="ARBA" id="ARBA00004141"/>
    </source>
</evidence>
<dbReference type="InterPro" id="IPR036259">
    <property type="entry name" value="MFS_trans_sf"/>
</dbReference>
<comment type="similarity">
    <text evidence="2">Belongs to the major facilitator superfamily. Monocarboxylate porter (TC 2.A.1.13) family.</text>
</comment>
<reference evidence="5" key="1">
    <citation type="journal article" date="2019" name="G3 (Bethesda)">
        <title>Genome Assemblies of Two Rare Opportunistic Yeast Pathogens: Diutina rugosa (syn. Candida rugosa) and Trichomonascus ciferrii (syn. Candida ciferrii).</title>
        <authorList>
            <person name="Mixao V."/>
            <person name="Saus E."/>
            <person name="Hansen A.P."/>
            <person name="Lass-Florl C."/>
            <person name="Gabaldon T."/>
        </authorList>
    </citation>
    <scope>NUCLEOTIDE SEQUENCE</scope>
    <source>
        <strain evidence="5">CBS 4856</strain>
    </source>
</reference>
<feature type="transmembrane region" description="Helical" evidence="3">
    <location>
        <begin position="389"/>
        <end position="407"/>
    </location>
</feature>
<protein>
    <recommendedName>
        <fullName evidence="4">Major facilitator superfamily (MFS) profile domain-containing protein</fullName>
    </recommendedName>
</protein>
<feature type="domain" description="Major facilitator superfamily (MFS) profile" evidence="4">
    <location>
        <begin position="21"/>
        <end position="412"/>
    </location>
</feature>
<comment type="caution">
    <text evidence="5">The sequence shown here is derived from an EMBL/GenBank/DDBJ whole genome shotgun (WGS) entry which is preliminary data.</text>
</comment>
<dbReference type="OrthoDB" id="410267at2759"/>
<evidence type="ECO:0000259" key="4">
    <source>
        <dbReference type="PROSITE" id="PS50850"/>
    </source>
</evidence>
<name>A0A642VBJ3_9ASCO</name>
<dbReference type="Proteomes" id="UP000761534">
    <property type="component" value="Unassembled WGS sequence"/>
</dbReference>
<dbReference type="Pfam" id="PF07690">
    <property type="entry name" value="MFS_1"/>
    <property type="match status" value="1"/>
</dbReference>
<dbReference type="InterPro" id="IPR050327">
    <property type="entry name" value="Proton-linked_MCT"/>
</dbReference>
<organism evidence="5 6">
    <name type="scientific">Trichomonascus ciferrii</name>
    <dbReference type="NCBI Taxonomy" id="44093"/>
    <lineage>
        <taxon>Eukaryota</taxon>
        <taxon>Fungi</taxon>
        <taxon>Dikarya</taxon>
        <taxon>Ascomycota</taxon>
        <taxon>Saccharomycotina</taxon>
        <taxon>Dipodascomycetes</taxon>
        <taxon>Dipodascales</taxon>
        <taxon>Trichomonascaceae</taxon>
        <taxon>Trichomonascus</taxon>
        <taxon>Trichomonascus ciferrii complex</taxon>
    </lineage>
</organism>
<dbReference type="CDD" id="cd17352">
    <property type="entry name" value="MFS_MCT_SLC16"/>
    <property type="match status" value="1"/>
</dbReference>
<dbReference type="InterPro" id="IPR011701">
    <property type="entry name" value="MFS"/>
</dbReference>
<feature type="transmembrane region" description="Helical" evidence="3">
    <location>
        <begin position="63"/>
        <end position="82"/>
    </location>
</feature>
<dbReference type="PROSITE" id="PS50850">
    <property type="entry name" value="MFS"/>
    <property type="match status" value="1"/>
</dbReference>
<dbReference type="AlphaFoldDB" id="A0A642VBJ3"/>
<keyword evidence="3" id="KW-0812">Transmembrane</keyword>
<accession>A0A642VBJ3</accession>
<keyword evidence="6" id="KW-1185">Reference proteome</keyword>
<dbReference type="SUPFAM" id="SSF103473">
    <property type="entry name" value="MFS general substrate transporter"/>
    <property type="match status" value="1"/>
</dbReference>
<comment type="subcellular location">
    <subcellularLocation>
        <location evidence="1">Membrane</location>
        <topology evidence="1">Multi-pass membrane protein</topology>
    </subcellularLocation>
</comment>
<feature type="transmembrane region" description="Helical" evidence="3">
    <location>
        <begin position="318"/>
        <end position="345"/>
    </location>
</feature>
<keyword evidence="3" id="KW-0472">Membrane</keyword>
<dbReference type="EMBL" id="SWFS01000083">
    <property type="protein sequence ID" value="KAA8916746.1"/>
    <property type="molecule type" value="Genomic_DNA"/>
</dbReference>
<sequence length="421" mass="45380">MEELQVSESAAQEEAAVTKRHAYFVIIAGFINNFIIFGISFTYGVFQEFYLTPEGPLHGKSAAAVSLIGTISTCLTYSLGILNGPLSSRFRIRNIMCVGSTVMSLGMILAGSCNEQQTWQFALSQGVMYGVGASLTYLPPVVCGPQYWDKRRGIAMGIVFSGTGVGGLAMAPLSRKLISAVGWRWALRTLGLIAFVCTFGVSFLVHPHPNYRPSNIGLVNVRIAKSLKFLTHVSGGFLQSAGYLIPLFYMSSYGETLGLSNSTGAVLIGVNNAVNAASKIVFGFIADYVGRINTLLFCCIMSATTVFALWLVPQQSTFISFVVLYGIFSGPIIALLPACLVELFGVQNYHSMSGLMYFSRGMGNLLGSPIAGLFVTKGSASSPADYKNAILYNGALLAANCLCFIFLRGQIGYERKWRLKA</sequence>
<feature type="transmembrane region" description="Helical" evidence="3">
    <location>
        <begin position="226"/>
        <end position="245"/>
    </location>
</feature>
<feature type="transmembrane region" description="Helical" evidence="3">
    <location>
        <begin position="154"/>
        <end position="173"/>
    </location>
</feature>
<feature type="transmembrane region" description="Helical" evidence="3">
    <location>
        <begin position="292"/>
        <end position="312"/>
    </location>
</feature>
<feature type="transmembrane region" description="Helical" evidence="3">
    <location>
        <begin position="21"/>
        <end position="43"/>
    </location>
</feature>
<dbReference type="InterPro" id="IPR020846">
    <property type="entry name" value="MFS_dom"/>
</dbReference>
<feature type="transmembrane region" description="Helical" evidence="3">
    <location>
        <begin position="265"/>
        <end position="285"/>
    </location>
</feature>
<feature type="transmembrane region" description="Helical" evidence="3">
    <location>
        <begin position="357"/>
        <end position="377"/>
    </location>
</feature>
<evidence type="ECO:0000256" key="3">
    <source>
        <dbReference type="SAM" id="Phobius"/>
    </source>
</evidence>
<dbReference type="GO" id="GO:0022857">
    <property type="term" value="F:transmembrane transporter activity"/>
    <property type="evidence" value="ECO:0007669"/>
    <property type="project" value="InterPro"/>
</dbReference>
<dbReference type="Gene3D" id="1.20.1250.20">
    <property type="entry name" value="MFS general substrate transporter like domains"/>
    <property type="match status" value="2"/>
</dbReference>
<dbReference type="PANTHER" id="PTHR11360:SF284">
    <property type="entry name" value="EG:103B4.3 PROTEIN-RELATED"/>
    <property type="match status" value="1"/>
</dbReference>
<feature type="transmembrane region" description="Helical" evidence="3">
    <location>
        <begin position="118"/>
        <end position="142"/>
    </location>
</feature>
<evidence type="ECO:0000256" key="2">
    <source>
        <dbReference type="ARBA" id="ARBA00006727"/>
    </source>
</evidence>
<dbReference type="VEuPathDB" id="FungiDB:TRICI_001102"/>
<dbReference type="PANTHER" id="PTHR11360">
    <property type="entry name" value="MONOCARBOXYLATE TRANSPORTER"/>
    <property type="match status" value="1"/>
</dbReference>
<feature type="transmembrane region" description="Helical" evidence="3">
    <location>
        <begin position="185"/>
        <end position="205"/>
    </location>
</feature>
<keyword evidence="3" id="KW-1133">Transmembrane helix</keyword>
<evidence type="ECO:0000313" key="5">
    <source>
        <dbReference type="EMBL" id="KAA8916746.1"/>
    </source>
</evidence>
<feature type="transmembrane region" description="Helical" evidence="3">
    <location>
        <begin position="94"/>
        <end position="112"/>
    </location>
</feature>
<evidence type="ECO:0000313" key="6">
    <source>
        <dbReference type="Proteomes" id="UP000761534"/>
    </source>
</evidence>
<proteinExistence type="inferred from homology"/>